<organism evidence="4 5">
    <name type="scientific">Sunxiuqinia dokdonensis</name>
    <dbReference type="NCBI Taxonomy" id="1409788"/>
    <lineage>
        <taxon>Bacteria</taxon>
        <taxon>Pseudomonadati</taxon>
        <taxon>Bacteroidota</taxon>
        <taxon>Bacteroidia</taxon>
        <taxon>Marinilabiliales</taxon>
        <taxon>Prolixibacteraceae</taxon>
        <taxon>Sunxiuqinia</taxon>
    </lineage>
</organism>
<keyword evidence="5" id="KW-1185">Reference proteome</keyword>
<proteinExistence type="predicted"/>
<reference evidence="5" key="1">
    <citation type="submission" date="2015-07" db="EMBL/GenBank/DDBJ databases">
        <title>Genome sequencing of Sunxiuqinia dokdonensis strain SK.</title>
        <authorList>
            <person name="Ahn S."/>
            <person name="Kim B.-C."/>
        </authorList>
    </citation>
    <scope>NUCLEOTIDE SEQUENCE [LARGE SCALE GENOMIC DNA]</scope>
    <source>
        <strain evidence="5">SK</strain>
    </source>
</reference>
<dbReference type="PROSITE" id="PS51318">
    <property type="entry name" value="TAT"/>
    <property type="match status" value="1"/>
</dbReference>
<dbReference type="SUPFAM" id="SSF51735">
    <property type="entry name" value="NAD(P)-binding Rossmann-fold domains"/>
    <property type="match status" value="1"/>
</dbReference>
<dbReference type="GO" id="GO:0000166">
    <property type="term" value="F:nucleotide binding"/>
    <property type="evidence" value="ECO:0007669"/>
    <property type="project" value="InterPro"/>
</dbReference>
<gene>
    <name evidence="4" type="ORF">NC99_21530</name>
</gene>
<dbReference type="InterPro" id="IPR000683">
    <property type="entry name" value="Gfo/Idh/MocA-like_OxRdtase_N"/>
</dbReference>
<dbReference type="STRING" id="1409788.NC99_21530"/>
<feature type="signal peptide" evidence="1">
    <location>
        <begin position="1"/>
        <end position="33"/>
    </location>
</feature>
<dbReference type="InterPro" id="IPR043906">
    <property type="entry name" value="Gfo/Idh/MocA_OxRdtase_bact_C"/>
</dbReference>
<dbReference type="Proteomes" id="UP000036958">
    <property type="component" value="Unassembled WGS sequence"/>
</dbReference>
<dbReference type="AlphaFoldDB" id="A0A0L8V9I4"/>
<evidence type="ECO:0000256" key="1">
    <source>
        <dbReference type="SAM" id="SignalP"/>
    </source>
</evidence>
<dbReference type="SUPFAM" id="SSF55347">
    <property type="entry name" value="Glyceraldehyde-3-phosphate dehydrogenase-like, C-terminal domain"/>
    <property type="match status" value="1"/>
</dbReference>
<evidence type="ECO:0000313" key="5">
    <source>
        <dbReference type="Proteomes" id="UP000036958"/>
    </source>
</evidence>
<keyword evidence="1" id="KW-0732">Signal</keyword>
<evidence type="ECO:0000259" key="3">
    <source>
        <dbReference type="Pfam" id="PF19051"/>
    </source>
</evidence>
<protein>
    <submittedName>
        <fullName evidence="4">Oxidoreductase</fullName>
    </submittedName>
</protein>
<dbReference type="RefSeq" id="WP_053183240.1">
    <property type="nucleotide sequence ID" value="NZ_LGIA01000149.1"/>
</dbReference>
<accession>A0A0L8V9I4</accession>
<feature type="domain" description="Gfo/Idh/MocA-like oxidoreductase bacterial type C-terminal" evidence="3">
    <location>
        <begin position="206"/>
        <end position="265"/>
    </location>
</feature>
<feature type="domain" description="Gfo/Idh/MocA-like oxidoreductase N-terminal" evidence="2">
    <location>
        <begin position="45"/>
        <end position="161"/>
    </location>
</feature>
<dbReference type="EMBL" id="LGIA01000149">
    <property type="protein sequence ID" value="KOH45028.1"/>
    <property type="molecule type" value="Genomic_DNA"/>
</dbReference>
<dbReference type="PANTHER" id="PTHR43818">
    <property type="entry name" value="BCDNA.GH03377"/>
    <property type="match status" value="1"/>
</dbReference>
<dbReference type="InterPro" id="IPR006311">
    <property type="entry name" value="TAT_signal"/>
</dbReference>
<dbReference type="Gene3D" id="3.30.360.10">
    <property type="entry name" value="Dihydrodipicolinate Reductase, domain 2"/>
    <property type="match status" value="1"/>
</dbReference>
<dbReference type="Pfam" id="PF19051">
    <property type="entry name" value="GFO_IDH_MocA_C2"/>
    <property type="match status" value="1"/>
</dbReference>
<evidence type="ECO:0000313" key="4">
    <source>
        <dbReference type="EMBL" id="KOH45028.1"/>
    </source>
</evidence>
<dbReference type="PATRIC" id="fig|1409788.3.peg.2223"/>
<name>A0A0L8V9I4_9BACT</name>
<dbReference type="Pfam" id="PF01408">
    <property type="entry name" value="GFO_IDH_MocA"/>
    <property type="match status" value="1"/>
</dbReference>
<dbReference type="PANTHER" id="PTHR43818:SF10">
    <property type="entry name" value="NADH-DEPENDENT DEHYDROGENASE-RELATED"/>
    <property type="match status" value="1"/>
</dbReference>
<dbReference type="InterPro" id="IPR050463">
    <property type="entry name" value="Gfo/Idh/MocA_oxidrdct_glycsds"/>
</dbReference>
<dbReference type="Gene3D" id="3.40.50.720">
    <property type="entry name" value="NAD(P)-binding Rossmann-like Domain"/>
    <property type="match status" value="1"/>
</dbReference>
<feature type="chain" id="PRO_5005591389" evidence="1">
    <location>
        <begin position="34"/>
        <end position="495"/>
    </location>
</feature>
<evidence type="ECO:0000259" key="2">
    <source>
        <dbReference type="Pfam" id="PF01408"/>
    </source>
</evidence>
<comment type="caution">
    <text evidence="4">The sequence shown here is derived from an EMBL/GenBank/DDBJ whole genome shotgun (WGS) entry which is preliminary data.</text>
</comment>
<dbReference type="InterPro" id="IPR036291">
    <property type="entry name" value="NAD(P)-bd_dom_sf"/>
</dbReference>
<sequence length="495" mass="55712">MTAKQTTISRRHFLGSTASVAAGLSILPSSVIAGLGHKAPSDKLNIAGIGVGGMGYRNLKNMETENIVALCDVDWKYANRNSFREWPTAPQYKDYREMFDKQNDIDAVMIATPDHSHALPALIAMRKGIHVYVQKPLTHSVYESRVLTETARRYGVATQMGNQGNSNEGIRQICEWIWAGKIGDITRVDAWTNRPIWPQGLERPEKDMRIPKTLDWDLFIGPAAYRPYNEIYTPWNWRGWWDFGTGALGDMACHILDPVFKALKLEYPSSVQGSSTPANTESCPNAEMVVYEFPARDNLPKVAMPPVTVTWYDGGLMPPRPDELMEGEPMGNESGGCIFYGTKGKIMCGASSANPTLLPTREMAHFEEPAKSIRRIPNAMDGGHEQDWIRACKETPQNRVKPSSDFDYSGPLNEMVVMGVLAVRLQSLQRKLLWDGPNMRFTNIGQNDQLRVLAKDSFEVVNGDPRFNKDFVTLPAKQMADEWIRHNYRQGWEQI</sequence>